<evidence type="ECO:0000256" key="1">
    <source>
        <dbReference type="ARBA" id="ARBA00008324"/>
    </source>
</evidence>
<organism evidence="4 5">
    <name type="scientific">Sporisorium graminicola</name>
    <dbReference type="NCBI Taxonomy" id="280036"/>
    <lineage>
        <taxon>Eukaryota</taxon>
        <taxon>Fungi</taxon>
        <taxon>Dikarya</taxon>
        <taxon>Basidiomycota</taxon>
        <taxon>Ustilaginomycotina</taxon>
        <taxon>Ustilaginomycetes</taxon>
        <taxon>Ustilaginales</taxon>
        <taxon>Ustilaginaceae</taxon>
        <taxon>Sporisorium</taxon>
    </lineage>
</organism>
<comment type="similarity">
    <text evidence="1">Belongs to the thioesterase PaaI family.</text>
</comment>
<evidence type="ECO:0000313" key="4">
    <source>
        <dbReference type="EMBL" id="TKY89127.1"/>
    </source>
</evidence>
<dbReference type="CDD" id="cd03443">
    <property type="entry name" value="PaaI_thioesterase"/>
    <property type="match status" value="1"/>
</dbReference>
<dbReference type="Proteomes" id="UP000306050">
    <property type="component" value="Chromosome SGRAM_12"/>
</dbReference>
<proteinExistence type="inferred from homology"/>
<keyword evidence="5" id="KW-1185">Reference proteome</keyword>
<dbReference type="SUPFAM" id="SSF54637">
    <property type="entry name" value="Thioesterase/thiol ester dehydrase-isomerase"/>
    <property type="match status" value="1"/>
</dbReference>
<protein>
    <recommendedName>
        <fullName evidence="3">Thioesterase domain-containing protein</fullName>
    </recommendedName>
</protein>
<comment type="caution">
    <text evidence="4">The sequence shown here is derived from an EMBL/GenBank/DDBJ whole genome shotgun (WGS) entry which is preliminary data.</text>
</comment>
<dbReference type="Gene3D" id="3.10.129.10">
    <property type="entry name" value="Hotdog Thioesterase"/>
    <property type="match status" value="1"/>
</dbReference>
<accession>A0A4U7KXY5</accession>
<feature type="domain" description="Thioesterase" evidence="3">
    <location>
        <begin position="65"/>
        <end position="136"/>
    </location>
</feature>
<dbReference type="KEGG" id="sgra:EX895_001658"/>
<dbReference type="RefSeq" id="XP_029741112.1">
    <property type="nucleotide sequence ID" value="XM_029882257.1"/>
</dbReference>
<keyword evidence="2" id="KW-0378">Hydrolase</keyword>
<reference evidence="4 5" key="1">
    <citation type="submission" date="2019-05" db="EMBL/GenBank/DDBJ databases">
        <title>Sporisorium graminicola CBS 10092 draft sequencing and annotation.</title>
        <authorList>
            <person name="Solano-Gonzalez S."/>
            <person name="Caddick M.X."/>
            <person name="Darby A."/>
        </authorList>
    </citation>
    <scope>NUCLEOTIDE SEQUENCE [LARGE SCALE GENOMIC DNA]</scope>
    <source>
        <strain evidence="4 5">CBS 10092</strain>
    </source>
</reference>
<dbReference type="GeneID" id="40724553"/>
<dbReference type="OrthoDB" id="46529at2759"/>
<dbReference type="GO" id="GO:0047617">
    <property type="term" value="F:fatty acyl-CoA hydrolase activity"/>
    <property type="evidence" value="ECO:0007669"/>
    <property type="project" value="InterPro"/>
</dbReference>
<dbReference type="Pfam" id="PF03061">
    <property type="entry name" value="4HBT"/>
    <property type="match status" value="1"/>
</dbReference>
<evidence type="ECO:0000259" key="3">
    <source>
        <dbReference type="Pfam" id="PF03061"/>
    </source>
</evidence>
<dbReference type="InterPro" id="IPR003736">
    <property type="entry name" value="PAAI_dom"/>
</dbReference>
<dbReference type="AlphaFoldDB" id="A0A4U7KXY5"/>
<evidence type="ECO:0000256" key="2">
    <source>
        <dbReference type="ARBA" id="ARBA00022801"/>
    </source>
</evidence>
<gene>
    <name evidence="4" type="ORF">EX895_001658</name>
</gene>
<dbReference type="PANTHER" id="PTHR21660:SF11">
    <property type="entry name" value="FAMILY PROTEIN, PUTATIVE (AFU_ORTHOLOGUE AFUA_4G04355)-RELATED"/>
    <property type="match status" value="1"/>
</dbReference>
<dbReference type="InterPro" id="IPR006683">
    <property type="entry name" value="Thioestr_dom"/>
</dbReference>
<dbReference type="InterPro" id="IPR029069">
    <property type="entry name" value="HotDog_dom_sf"/>
</dbReference>
<sequence length="162" mass="17247">MSEAAKSSSAQGVVTLEMINVLQQQVLDNNPIYKYLLSDLVIKTVSPGYIEAHVPVTSTLMNSKNILHGSTSATIVDWIGGLVIASTSPDRFKNRGVSVDIHATYVGAAKQGDLLIIKGKANKVGRNLAFIDVQILGRKPGASETGEDDRVVVTGTHTKFVG</sequence>
<dbReference type="FunFam" id="3.10.129.10:FF:000033">
    <property type="entry name" value="acyl-coenzyme A thioesterase 13"/>
    <property type="match status" value="1"/>
</dbReference>
<name>A0A4U7KXY5_9BASI</name>
<evidence type="ECO:0000313" key="5">
    <source>
        <dbReference type="Proteomes" id="UP000306050"/>
    </source>
</evidence>
<dbReference type="NCBIfam" id="TIGR00369">
    <property type="entry name" value="unchar_dom_1"/>
    <property type="match status" value="1"/>
</dbReference>
<dbReference type="InterPro" id="IPR039298">
    <property type="entry name" value="ACOT13"/>
</dbReference>
<dbReference type="PANTHER" id="PTHR21660">
    <property type="entry name" value="THIOESTERASE SUPERFAMILY MEMBER-RELATED"/>
    <property type="match status" value="1"/>
</dbReference>
<dbReference type="EMBL" id="SRRM01000005">
    <property type="protein sequence ID" value="TKY89127.1"/>
    <property type="molecule type" value="Genomic_DNA"/>
</dbReference>